<keyword evidence="5 8" id="KW-0067">ATP-binding</keyword>
<dbReference type="CDD" id="cd03257">
    <property type="entry name" value="ABC_NikE_OppD_transporters"/>
    <property type="match status" value="1"/>
</dbReference>
<feature type="domain" description="ABC transporter" evidence="7">
    <location>
        <begin position="12"/>
        <end position="262"/>
    </location>
</feature>
<dbReference type="EMBL" id="JAASQI010000006">
    <property type="protein sequence ID" value="NIJ58790.1"/>
    <property type="molecule type" value="Genomic_DNA"/>
</dbReference>
<evidence type="ECO:0000313" key="8">
    <source>
        <dbReference type="EMBL" id="NIJ58790.1"/>
    </source>
</evidence>
<feature type="region of interest" description="Disordered" evidence="6">
    <location>
        <begin position="265"/>
        <end position="293"/>
    </location>
</feature>
<dbReference type="PANTHER" id="PTHR43776">
    <property type="entry name" value="TRANSPORT ATP-BINDING PROTEIN"/>
    <property type="match status" value="1"/>
</dbReference>
<dbReference type="GO" id="GO:0005524">
    <property type="term" value="F:ATP binding"/>
    <property type="evidence" value="ECO:0007669"/>
    <property type="project" value="UniProtKB-KW"/>
</dbReference>
<sequence length="341" mass="37602">MTTPVLKTTPVLEVENLQKLYYSSGGLFSGKRKPVKAVDGVSFSIARGEVLGLVGESGSGKSTVGRTLLRLHEPTAGTIRFDGEDITHASGQRMRDLRREMQIIFQDPFSSLNPRSRIMEIVGEAVDLRGALPKDEREASVIRLLEQVGLSRDHLHRFPHEFSGGQRQRLNIARALAVRPRFVVADEPVAALDVSIQAQVMNLLVDLQRDTGIALLFISHDLGLVEFIADKVMVMYLGRIVEMASARDLYSRPFHPYTRALLSTTPSVDPREARARKRTLLQGEPPSPANPPSGCTFRTRCPFAIAACAAERPAYRQVGEGHYHSCIRDDISGGEPLRAVA</sequence>
<dbReference type="InterPro" id="IPR027417">
    <property type="entry name" value="P-loop_NTPase"/>
</dbReference>
<dbReference type="PANTHER" id="PTHR43776:SF7">
    <property type="entry name" value="D,D-DIPEPTIDE TRANSPORT ATP-BINDING PROTEIN DDPF-RELATED"/>
    <property type="match status" value="1"/>
</dbReference>
<evidence type="ECO:0000259" key="7">
    <source>
        <dbReference type="PROSITE" id="PS50893"/>
    </source>
</evidence>
<proteinExistence type="inferred from homology"/>
<evidence type="ECO:0000256" key="2">
    <source>
        <dbReference type="ARBA" id="ARBA00005417"/>
    </source>
</evidence>
<gene>
    <name evidence="8" type="ORF">FHS82_002645</name>
</gene>
<organism evidence="8 9">
    <name type="scientific">Pseudochelatococcus lubricantis</name>
    <dbReference type="NCBI Taxonomy" id="1538102"/>
    <lineage>
        <taxon>Bacteria</taxon>
        <taxon>Pseudomonadati</taxon>
        <taxon>Pseudomonadota</taxon>
        <taxon>Alphaproteobacteria</taxon>
        <taxon>Hyphomicrobiales</taxon>
        <taxon>Chelatococcaceae</taxon>
        <taxon>Pseudochelatococcus</taxon>
    </lineage>
</organism>
<dbReference type="PROSITE" id="PS50893">
    <property type="entry name" value="ABC_TRANSPORTER_2"/>
    <property type="match status" value="1"/>
</dbReference>
<comment type="subcellular location">
    <subcellularLocation>
        <location evidence="1">Cell inner membrane</location>
        <topology evidence="1">Peripheral membrane protein</topology>
    </subcellularLocation>
</comment>
<evidence type="ECO:0000256" key="6">
    <source>
        <dbReference type="SAM" id="MobiDB-lite"/>
    </source>
</evidence>
<comment type="similarity">
    <text evidence="2">Belongs to the ABC transporter superfamily.</text>
</comment>
<dbReference type="PROSITE" id="PS00211">
    <property type="entry name" value="ABC_TRANSPORTER_1"/>
    <property type="match status" value="1"/>
</dbReference>
<dbReference type="Proteomes" id="UP001429580">
    <property type="component" value="Unassembled WGS sequence"/>
</dbReference>
<accession>A0ABX0V345</accession>
<dbReference type="Gene3D" id="3.40.50.300">
    <property type="entry name" value="P-loop containing nucleotide triphosphate hydrolases"/>
    <property type="match status" value="1"/>
</dbReference>
<dbReference type="Pfam" id="PF08352">
    <property type="entry name" value="oligo_HPY"/>
    <property type="match status" value="1"/>
</dbReference>
<dbReference type="InterPro" id="IPR017871">
    <property type="entry name" value="ABC_transporter-like_CS"/>
</dbReference>
<evidence type="ECO:0000256" key="3">
    <source>
        <dbReference type="ARBA" id="ARBA00022448"/>
    </source>
</evidence>
<dbReference type="InterPro" id="IPR050319">
    <property type="entry name" value="ABC_transp_ATP-bind"/>
</dbReference>
<evidence type="ECO:0000256" key="5">
    <source>
        <dbReference type="ARBA" id="ARBA00022840"/>
    </source>
</evidence>
<evidence type="ECO:0000313" key="9">
    <source>
        <dbReference type="Proteomes" id="UP001429580"/>
    </source>
</evidence>
<dbReference type="InterPro" id="IPR013563">
    <property type="entry name" value="Oligopep_ABC_C"/>
</dbReference>
<protein>
    <submittedName>
        <fullName evidence="8">Oligopeptide/dipeptide ABC transporter ATP-binding protein</fullName>
    </submittedName>
</protein>
<dbReference type="SUPFAM" id="SSF52540">
    <property type="entry name" value="P-loop containing nucleoside triphosphate hydrolases"/>
    <property type="match status" value="1"/>
</dbReference>
<dbReference type="NCBIfam" id="TIGR01727">
    <property type="entry name" value="oligo_HPY"/>
    <property type="match status" value="1"/>
</dbReference>
<dbReference type="Pfam" id="PF00005">
    <property type="entry name" value="ABC_tran"/>
    <property type="match status" value="1"/>
</dbReference>
<keyword evidence="9" id="KW-1185">Reference proteome</keyword>
<name>A0ABX0V345_9HYPH</name>
<evidence type="ECO:0000256" key="4">
    <source>
        <dbReference type="ARBA" id="ARBA00022741"/>
    </source>
</evidence>
<evidence type="ECO:0000256" key="1">
    <source>
        <dbReference type="ARBA" id="ARBA00004417"/>
    </source>
</evidence>
<comment type="caution">
    <text evidence="8">The sequence shown here is derived from an EMBL/GenBank/DDBJ whole genome shotgun (WGS) entry which is preliminary data.</text>
</comment>
<keyword evidence="4" id="KW-0547">Nucleotide-binding</keyword>
<dbReference type="SMART" id="SM00382">
    <property type="entry name" value="AAA"/>
    <property type="match status" value="1"/>
</dbReference>
<keyword evidence="3" id="KW-0813">Transport</keyword>
<dbReference type="InterPro" id="IPR003593">
    <property type="entry name" value="AAA+_ATPase"/>
</dbReference>
<reference evidence="8 9" key="1">
    <citation type="submission" date="2020-03" db="EMBL/GenBank/DDBJ databases">
        <title>Genomic Encyclopedia of Type Strains, Phase IV (KMG-IV): sequencing the most valuable type-strain genomes for metagenomic binning, comparative biology and taxonomic classification.</title>
        <authorList>
            <person name="Goeker M."/>
        </authorList>
    </citation>
    <scope>NUCLEOTIDE SEQUENCE [LARGE SCALE GENOMIC DNA]</scope>
    <source>
        <strain evidence="8 9">DSM 103870</strain>
    </source>
</reference>
<dbReference type="InterPro" id="IPR003439">
    <property type="entry name" value="ABC_transporter-like_ATP-bd"/>
</dbReference>